<dbReference type="Gramene" id="Pp3c24_1080V3.1">
    <property type="protein sequence ID" value="Pp3c24_1080V3.1"/>
    <property type="gene ID" value="Pp3c24_1080"/>
</dbReference>
<dbReference type="InterPro" id="IPR051824">
    <property type="entry name" value="LRR_Rcpt-Like_S/T_Kinase"/>
</dbReference>
<evidence type="ECO:0000256" key="13">
    <source>
        <dbReference type="SAM" id="Phobius"/>
    </source>
</evidence>
<feature type="domain" description="Protein kinase" evidence="15">
    <location>
        <begin position="525"/>
        <end position="778"/>
    </location>
</feature>
<dbReference type="PROSITE" id="PS00107">
    <property type="entry name" value="PROTEIN_KINASE_ATP"/>
    <property type="match status" value="1"/>
</dbReference>
<dbReference type="EnsemblPlants" id="Pp3c24_1080V3.2">
    <property type="protein sequence ID" value="Pp3c24_1080V3.2"/>
    <property type="gene ID" value="Pp3c24_1080"/>
</dbReference>
<evidence type="ECO:0000256" key="8">
    <source>
        <dbReference type="ARBA" id="ARBA00022777"/>
    </source>
</evidence>
<evidence type="ECO:0000256" key="9">
    <source>
        <dbReference type="ARBA" id="ARBA00022840"/>
    </source>
</evidence>
<evidence type="ECO:0000256" key="6">
    <source>
        <dbReference type="ARBA" id="ARBA00022737"/>
    </source>
</evidence>
<dbReference type="PANTHER" id="PTHR48006:SF34">
    <property type="entry name" value="OS08G0203700 PROTEIN"/>
    <property type="match status" value="1"/>
</dbReference>
<dbReference type="InterPro" id="IPR001245">
    <property type="entry name" value="Ser-Thr/Tyr_kinase_cat_dom"/>
</dbReference>
<dbReference type="PRINTS" id="PR00019">
    <property type="entry name" value="LEURICHRPT"/>
</dbReference>
<dbReference type="InterPro" id="IPR025875">
    <property type="entry name" value="Leu-rich_rpt_4"/>
</dbReference>
<dbReference type="STRING" id="3218.A0A2K1IF53"/>
<keyword evidence="9 12" id="KW-0067">ATP-binding</keyword>
<dbReference type="InterPro" id="IPR008271">
    <property type="entry name" value="Ser/Thr_kinase_AS"/>
</dbReference>
<dbReference type="InterPro" id="IPR000719">
    <property type="entry name" value="Prot_kinase_dom"/>
</dbReference>
<dbReference type="InterPro" id="IPR001611">
    <property type="entry name" value="Leu-rich_rpt"/>
</dbReference>
<dbReference type="RefSeq" id="XP_024364484.1">
    <property type="nucleotide sequence ID" value="XM_024508716.2"/>
</dbReference>
<reference evidence="17" key="3">
    <citation type="submission" date="2020-12" db="UniProtKB">
        <authorList>
            <consortium name="EnsemblPlants"/>
        </authorList>
    </citation>
    <scope>IDENTIFICATION</scope>
</reference>
<dbReference type="KEGG" id="ppp:112276907"/>
<dbReference type="Gene3D" id="3.30.200.20">
    <property type="entry name" value="Phosphorylase Kinase, domain 1"/>
    <property type="match status" value="1"/>
</dbReference>
<reference evidence="16 18" key="1">
    <citation type="journal article" date="2008" name="Science">
        <title>The Physcomitrella genome reveals evolutionary insights into the conquest of land by plants.</title>
        <authorList>
            <person name="Rensing S."/>
            <person name="Lang D."/>
            <person name="Zimmer A."/>
            <person name="Terry A."/>
            <person name="Salamov A."/>
            <person name="Shapiro H."/>
            <person name="Nishiyama T."/>
            <person name="Perroud P.-F."/>
            <person name="Lindquist E."/>
            <person name="Kamisugi Y."/>
            <person name="Tanahashi T."/>
            <person name="Sakakibara K."/>
            <person name="Fujita T."/>
            <person name="Oishi K."/>
            <person name="Shin-I T."/>
            <person name="Kuroki Y."/>
            <person name="Toyoda A."/>
            <person name="Suzuki Y."/>
            <person name="Hashimoto A."/>
            <person name="Yamaguchi K."/>
            <person name="Sugano A."/>
            <person name="Kohara Y."/>
            <person name="Fujiyama A."/>
            <person name="Anterola A."/>
            <person name="Aoki S."/>
            <person name="Ashton N."/>
            <person name="Barbazuk W.B."/>
            <person name="Barker E."/>
            <person name="Bennetzen J."/>
            <person name="Bezanilla M."/>
            <person name="Blankenship R."/>
            <person name="Cho S.H."/>
            <person name="Dutcher S."/>
            <person name="Estelle M."/>
            <person name="Fawcett J.A."/>
            <person name="Gundlach H."/>
            <person name="Hanada K."/>
            <person name="Heyl A."/>
            <person name="Hicks K.A."/>
            <person name="Hugh J."/>
            <person name="Lohr M."/>
            <person name="Mayer K."/>
            <person name="Melkozernov A."/>
            <person name="Murata T."/>
            <person name="Nelson D."/>
            <person name="Pils B."/>
            <person name="Prigge M."/>
            <person name="Reiss B."/>
            <person name="Renner T."/>
            <person name="Rombauts S."/>
            <person name="Rushton P."/>
            <person name="Sanderfoot A."/>
            <person name="Schween G."/>
            <person name="Shiu S.-H."/>
            <person name="Stueber K."/>
            <person name="Theodoulou F.L."/>
            <person name="Tu H."/>
            <person name="Van de Peer Y."/>
            <person name="Verrier P.J."/>
            <person name="Waters E."/>
            <person name="Wood A."/>
            <person name="Yang L."/>
            <person name="Cove D."/>
            <person name="Cuming A."/>
            <person name="Hasebe M."/>
            <person name="Lucas S."/>
            <person name="Mishler D.B."/>
            <person name="Reski R."/>
            <person name="Grigoriev I."/>
            <person name="Quatrano R.S."/>
            <person name="Boore J.L."/>
        </authorList>
    </citation>
    <scope>NUCLEOTIDE SEQUENCE [LARGE SCALE GENOMIC DNA]</scope>
    <source>
        <strain evidence="17 18">cv. Gransden 2004</strain>
    </source>
</reference>
<evidence type="ECO:0000256" key="11">
    <source>
        <dbReference type="ARBA" id="ARBA00023136"/>
    </source>
</evidence>
<keyword evidence="4" id="KW-0808">Transferase</keyword>
<dbReference type="FunFam" id="1.10.510.10:FF:000336">
    <property type="entry name" value="Cysteine-rich receptor-like protein kinase 2"/>
    <property type="match status" value="1"/>
</dbReference>
<dbReference type="GO" id="GO:0016020">
    <property type="term" value="C:membrane"/>
    <property type="evidence" value="ECO:0007669"/>
    <property type="project" value="UniProtKB-SubCell"/>
</dbReference>
<evidence type="ECO:0000256" key="4">
    <source>
        <dbReference type="ARBA" id="ARBA00022679"/>
    </source>
</evidence>
<feature type="transmembrane region" description="Helical" evidence="13">
    <location>
        <begin position="461"/>
        <end position="484"/>
    </location>
</feature>
<dbReference type="RefSeq" id="XP_024364485.1">
    <property type="nucleotide sequence ID" value="XM_024508717.2"/>
</dbReference>
<sequence>MASYGILLSLLYLYQLCTSLVAAQTVDNHYADNDLYALGQLWAEWSQSTPDGQHNLAGWNGAVKTYPPCAQTSPWRGVFCNAKPKSEWGRDVWDFEIVGLTLRDASIVGKLPPAIGNLTNLVTLILTDNPELTGPLPEELGYLLSLFDIDLHGNGFTGPIPKFFYQSFGFLQSLDLSGNQLTGQLPENNSISYRTLQTMNMSYNLFSGEIPPDLLIYLGNLVSADFSSNRFTGGLPLLVYPNKTKILDLDFSNNLINGSLPTMSGHRTIRFFNASENLLSGELDSALLSNISTLTTLDLSRNQFTGTIPDLSTLEKLEYLDLSYNNFTPEPFPTWANNFRSLRKLMLKGVSFTGSVPSSIVAGFENLQTLGLDDNNMTGTLDINRLLAVPNRSRSLKLISLTNNKISNVAYSDYVYNLNIKFNLSGNPYCDLAGKSDNDLRRCVCHQQCFYTEEVENSKKIIITVIAVTLPTSLLFCYIAYGIFFCKSRRERRKLICEANQKFAEYEVKPTIYTYSEVRTITNDFHPDVKLGQGHYGAVYKGTFPNGTQVAVKQLFTKSQQSLDVFLNEIVLVAAVKHRNLVKLKGCCIRKDQRLLVHDYVELGDLEQVLFEHKRNINLSWPIRRNICLGVAHGIHYLHSLAQPRIIHRDIKASNILLDKNLEPKIADFGLALLFPDDQSHVMTIHIAGTRGYLAPEYATLGQLSEKVDVYSFGVLLFEIISGRRNIDMKLPEEKVYLLEWAWKLLDENNVTELLDPTLNLQIDEEMELQRFLNIAFLCVHSSADRRPNMSRVVAMLQGDMDLEILELTRLRDESRLNNRFDALVPYSSSSCDLASGNSYRNSAVFVSSTPSGSRDGLLSTASRTIQMSDTEWIR</sequence>
<evidence type="ECO:0000256" key="10">
    <source>
        <dbReference type="ARBA" id="ARBA00022989"/>
    </source>
</evidence>
<dbReference type="Gene3D" id="3.80.10.10">
    <property type="entry name" value="Ribonuclease Inhibitor"/>
    <property type="match status" value="2"/>
</dbReference>
<feature type="binding site" evidence="12">
    <location>
        <position position="553"/>
    </location>
    <ligand>
        <name>ATP</name>
        <dbReference type="ChEBI" id="CHEBI:30616"/>
    </ligand>
</feature>
<reference evidence="16 18" key="2">
    <citation type="journal article" date="2018" name="Plant J.">
        <title>The Physcomitrella patens chromosome-scale assembly reveals moss genome structure and evolution.</title>
        <authorList>
            <person name="Lang D."/>
            <person name="Ullrich K.K."/>
            <person name="Murat F."/>
            <person name="Fuchs J."/>
            <person name="Jenkins J."/>
            <person name="Haas F.B."/>
            <person name="Piednoel M."/>
            <person name="Gundlach H."/>
            <person name="Van Bel M."/>
            <person name="Meyberg R."/>
            <person name="Vives C."/>
            <person name="Morata J."/>
            <person name="Symeonidi A."/>
            <person name="Hiss M."/>
            <person name="Muchero W."/>
            <person name="Kamisugi Y."/>
            <person name="Saleh O."/>
            <person name="Blanc G."/>
            <person name="Decker E.L."/>
            <person name="van Gessel N."/>
            <person name="Grimwood J."/>
            <person name="Hayes R.D."/>
            <person name="Graham S.W."/>
            <person name="Gunter L.E."/>
            <person name="McDaniel S.F."/>
            <person name="Hoernstein S.N.W."/>
            <person name="Larsson A."/>
            <person name="Li F.W."/>
            <person name="Perroud P.F."/>
            <person name="Phillips J."/>
            <person name="Ranjan P."/>
            <person name="Rokshar D.S."/>
            <person name="Rothfels C.J."/>
            <person name="Schneider L."/>
            <person name="Shu S."/>
            <person name="Stevenson D.W."/>
            <person name="Thummler F."/>
            <person name="Tillich M."/>
            <person name="Villarreal Aguilar J.C."/>
            <person name="Widiez T."/>
            <person name="Wong G.K."/>
            <person name="Wymore A."/>
            <person name="Zhang Y."/>
            <person name="Zimmer A.D."/>
            <person name="Quatrano R.S."/>
            <person name="Mayer K.F.X."/>
            <person name="Goodstein D."/>
            <person name="Casacuberta J.M."/>
            <person name="Vandepoele K."/>
            <person name="Reski R."/>
            <person name="Cuming A.C."/>
            <person name="Tuskan G.A."/>
            <person name="Maumus F."/>
            <person name="Salse J."/>
            <person name="Schmutz J."/>
            <person name="Rensing S.A."/>
        </authorList>
    </citation>
    <scope>NUCLEOTIDE SEQUENCE [LARGE SCALE GENOMIC DNA]</scope>
    <source>
        <strain evidence="17 18">cv. Gransden 2004</strain>
    </source>
</reference>
<dbReference type="SUPFAM" id="SSF52058">
    <property type="entry name" value="L domain-like"/>
    <property type="match status" value="1"/>
</dbReference>
<evidence type="ECO:0000256" key="1">
    <source>
        <dbReference type="ARBA" id="ARBA00004370"/>
    </source>
</evidence>
<dbReference type="Gene3D" id="1.10.510.10">
    <property type="entry name" value="Transferase(Phosphotransferase) domain 1"/>
    <property type="match status" value="1"/>
</dbReference>
<dbReference type="PaxDb" id="3218-PP1S18_345V6.1"/>
<dbReference type="InterPro" id="IPR011009">
    <property type="entry name" value="Kinase-like_dom_sf"/>
</dbReference>
<keyword evidence="2" id="KW-0723">Serine/threonine-protein kinase</keyword>
<proteinExistence type="predicted"/>
<accession>A0A2K1IF53</accession>
<dbReference type="OrthoDB" id="1900247at2759"/>
<evidence type="ECO:0000313" key="16">
    <source>
        <dbReference type="EMBL" id="PNR27900.1"/>
    </source>
</evidence>
<dbReference type="Gramene" id="Pp3c24_1080V3.2">
    <property type="protein sequence ID" value="Pp3c24_1080V3.2"/>
    <property type="gene ID" value="Pp3c24_1080"/>
</dbReference>
<dbReference type="GO" id="GO:0004674">
    <property type="term" value="F:protein serine/threonine kinase activity"/>
    <property type="evidence" value="ECO:0007669"/>
    <property type="project" value="UniProtKB-KW"/>
</dbReference>
<keyword evidence="10 13" id="KW-1133">Transmembrane helix</keyword>
<keyword evidence="3" id="KW-0433">Leucine-rich repeat</keyword>
<evidence type="ECO:0000259" key="15">
    <source>
        <dbReference type="PROSITE" id="PS50011"/>
    </source>
</evidence>
<dbReference type="AlphaFoldDB" id="A0A2K1IF53"/>
<dbReference type="Pfam" id="PF12799">
    <property type="entry name" value="LRR_4"/>
    <property type="match status" value="1"/>
</dbReference>
<keyword evidence="18" id="KW-1185">Reference proteome</keyword>
<dbReference type="EMBL" id="ABEU02000024">
    <property type="protein sequence ID" value="PNR27900.1"/>
    <property type="molecule type" value="Genomic_DNA"/>
</dbReference>
<evidence type="ECO:0000256" key="14">
    <source>
        <dbReference type="SAM" id="SignalP"/>
    </source>
</evidence>
<feature type="signal peptide" evidence="14">
    <location>
        <begin position="1"/>
        <end position="23"/>
    </location>
</feature>
<evidence type="ECO:0000256" key="7">
    <source>
        <dbReference type="ARBA" id="ARBA00022741"/>
    </source>
</evidence>
<dbReference type="PROSITE" id="PS51450">
    <property type="entry name" value="LRR"/>
    <property type="match status" value="1"/>
</dbReference>
<evidence type="ECO:0000256" key="2">
    <source>
        <dbReference type="ARBA" id="ARBA00022527"/>
    </source>
</evidence>
<dbReference type="SMART" id="SM00220">
    <property type="entry name" value="S_TKc"/>
    <property type="match status" value="1"/>
</dbReference>
<name>A0A2K1IF53_PHYPA</name>
<keyword evidence="6" id="KW-0677">Repeat</keyword>
<comment type="subcellular location">
    <subcellularLocation>
        <location evidence="1">Membrane</location>
    </subcellularLocation>
</comment>
<evidence type="ECO:0000313" key="18">
    <source>
        <dbReference type="Proteomes" id="UP000006727"/>
    </source>
</evidence>
<dbReference type="PROSITE" id="PS50011">
    <property type="entry name" value="PROTEIN_KINASE_DOM"/>
    <property type="match status" value="1"/>
</dbReference>
<dbReference type="PANTHER" id="PTHR48006">
    <property type="entry name" value="LEUCINE-RICH REPEAT-CONTAINING PROTEIN DDB_G0281931-RELATED"/>
    <property type="match status" value="1"/>
</dbReference>
<dbReference type="FunCoup" id="A0A2K1IF53">
    <property type="interactions" value="499"/>
</dbReference>
<dbReference type="GeneID" id="112276907"/>
<dbReference type="InterPro" id="IPR032675">
    <property type="entry name" value="LRR_dom_sf"/>
</dbReference>
<dbReference type="Pfam" id="PF07714">
    <property type="entry name" value="PK_Tyr_Ser-Thr"/>
    <property type="match status" value="1"/>
</dbReference>
<evidence type="ECO:0000256" key="5">
    <source>
        <dbReference type="ARBA" id="ARBA00022692"/>
    </source>
</evidence>
<keyword evidence="7 12" id="KW-0547">Nucleotide-binding</keyword>
<dbReference type="Proteomes" id="UP000006727">
    <property type="component" value="Chromosome 24"/>
</dbReference>
<keyword evidence="11 13" id="KW-0472">Membrane</keyword>
<keyword evidence="8" id="KW-0418">Kinase</keyword>
<dbReference type="RefSeq" id="XP_024364489.1">
    <property type="nucleotide sequence ID" value="XM_024508721.2"/>
</dbReference>
<dbReference type="SUPFAM" id="SSF56112">
    <property type="entry name" value="Protein kinase-like (PK-like)"/>
    <property type="match status" value="1"/>
</dbReference>
<keyword evidence="14" id="KW-0732">Signal</keyword>
<dbReference type="Pfam" id="PF00560">
    <property type="entry name" value="LRR_1"/>
    <property type="match status" value="2"/>
</dbReference>
<dbReference type="PROSITE" id="PS00108">
    <property type="entry name" value="PROTEIN_KINASE_ST"/>
    <property type="match status" value="1"/>
</dbReference>
<organism evidence="16">
    <name type="scientific">Physcomitrium patens</name>
    <name type="common">Spreading-leaved earth moss</name>
    <name type="synonym">Physcomitrella patens</name>
    <dbReference type="NCBI Taxonomy" id="3218"/>
    <lineage>
        <taxon>Eukaryota</taxon>
        <taxon>Viridiplantae</taxon>
        <taxon>Streptophyta</taxon>
        <taxon>Embryophyta</taxon>
        <taxon>Bryophyta</taxon>
        <taxon>Bryophytina</taxon>
        <taxon>Bryopsida</taxon>
        <taxon>Funariidae</taxon>
        <taxon>Funariales</taxon>
        <taxon>Funariaceae</taxon>
        <taxon>Physcomitrium</taxon>
    </lineage>
</organism>
<dbReference type="EnsemblPlants" id="Pp3c24_1080V3.1">
    <property type="protein sequence ID" value="Pp3c24_1080V3.1"/>
    <property type="gene ID" value="Pp3c24_1080"/>
</dbReference>
<dbReference type="CDD" id="cd14066">
    <property type="entry name" value="STKc_IRAK"/>
    <property type="match status" value="1"/>
</dbReference>
<dbReference type="InterPro" id="IPR017441">
    <property type="entry name" value="Protein_kinase_ATP_BS"/>
</dbReference>
<evidence type="ECO:0000256" key="12">
    <source>
        <dbReference type="PROSITE-ProRule" id="PRU10141"/>
    </source>
</evidence>
<gene>
    <name evidence="17" type="primary">LOC112276907</name>
    <name evidence="16" type="ORF">PHYPA_028492</name>
</gene>
<evidence type="ECO:0000313" key="17">
    <source>
        <dbReference type="EnsemblPlants" id="Pp3c24_1080V3.1"/>
    </source>
</evidence>
<protein>
    <recommendedName>
        <fullName evidence="15">Protein kinase domain-containing protein</fullName>
    </recommendedName>
</protein>
<feature type="chain" id="PRO_5043157926" description="Protein kinase domain-containing protein" evidence="14">
    <location>
        <begin position="24"/>
        <end position="875"/>
    </location>
</feature>
<keyword evidence="5 13" id="KW-0812">Transmembrane</keyword>
<dbReference type="GO" id="GO:0005524">
    <property type="term" value="F:ATP binding"/>
    <property type="evidence" value="ECO:0007669"/>
    <property type="project" value="UniProtKB-UniRule"/>
</dbReference>
<evidence type="ECO:0000256" key="3">
    <source>
        <dbReference type="ARBA" id="ARBA00022614"/>
    </source>
</evidence>